<dbReference type="SUPFAM" id="SSF51735">
    <property type="entry name" value="NAD(P)-binding Rossmann-fold domains"/>
    <property type="match status" value="1"/>
</dbReference>
<name>A0A382SQY3_9ZZZZ</name>
<organism evidence="3">
    <name type="scientific">marine metagenome</name>
    <dbReference type="NCBI Taxonomy" id="408172"/>
    <lineage>
        <taxon>unclassified sequences</taxon>
        <taxon>metagenomes</taxon>
        <taxon>ecological metagenomes</taxon>
    </lineage>
</organism>
<evidence type="ECO:0000313" key="3">
    <source>
        <dbReference type="EMBL" id="SVD12246.1"/>
    </source>
</evidence>
<gene>
    <name evidence="3" type="ORF">METZ01_LOCUS365100</name>
</gene>
<dbReference type="Gene3D" id="3.40.50.720">
    <property type="entry name" value="NAD(P)-binding Rossmann-like Domain"/>
    <property type="match status" value="1"/>
</dbReference>
<sequence length="299" mass="33601">MTKTLVTGASGFIGRCSLPFLLQAGHEVHAVSLKKNPDINGINWHQADLKSGSQTKRLIADIRPTHLLHFAWCTEPGVFWNDLENNQWVQASLELLKTFQMYGGERIVFAGTCAEYDWNEEICSEEGTLSRPATLYGNCKHELQLKANTFCEKYQLSFCWGRIFFVYGPHEHPARLIPSVINSLLNKKTAECTHGKQYRDLLYVEDVASSFVALLCNKVTGVVNIGSGESRMLRNIIETIGEKIGCPELIRLGSIPSRPGDPINLVADISKLRRESGWSPNFDLDSGLDKTIQWWKGFI</sequence>
<dbReference type="InterPro" id="IPR036291">
    <property type="entry name" value="NAD(P)-bd_dom_sf"/>
</dbReference>
<dbReference type="InterPro" id="IPR001509">
    <property type="entry name" value="Epimerase_deHydtase"/>
</dbReference>
<dbReference type="AlphaFoldDB" id="A0A382SQY3"/>
<accession>A0A382SQY3</accession>
<evidence type="ECO:0000256" key="1">
    <source>
        <dbReference type="ARBA" id="ARBA00007637"/>
    </source>
</evidence>
<proteinExistence type="inferred from homology"/>
<evidence type="ECO:0000259" key="2">
    <source>
        <dbReference type="Pfam" id="PF01370"/>
    </source>
</evidence>
<dbReference type="PANTHER" id="PTHR43000">
    <property type="entry name" value="DTDP-D-GLUCOSE 4,6-DEHYDRATASE-RELATED"/>
    <property type="match status" value="1"/>
</dbReference>
<dbReference type="Pfam" id="PF01370">
    <property type="entry name" value="Epimerase"/>
    <property type="match status" value="1"/>
</dbReference>
<protein>
    <recommendedName>
        <fullName evidence="2">NAD-dependent epimerase/dehydratase domain-containing protein</fullName>
    </recommendedName>
</protein>
<dbReference type="EMBL" id="UINC01130887">
    <property type="protein sequence ID" value="SVD12246.1"/>
    <property type="molecule type" value="Genomic_DNA"/>
</dbReference>
<comment type="similarity">
    <text evidence="1">Belongs to the NAD(P)-dependent epimerase/dehydratase family.</text>
</comment>
<feature type="domain" description="NAD-dependent epimerase/dehydratase" evidence="2">
    <location>
        <begin position="5"/>
        <end position="226"/>
    </location>
</feature>
<reference evidence="3" key="1">
    <citation type="submission" date="2018-05" db="EMBL/GenBank/DDBJ databases">
        <authorList>
            <person name="Lanie J.A."/>
            <person name="Ng W.-L."/>
            <person name="Kazmierczak K.M."/>
            <person name="Andrzejewski T.M."/>
            <person name="Davidsen T.M."/>
            <person name="Wayne K.J."/>
            <person name="Tettelin H."/>
            <person name="Glass J.I."/>
            <person name="Rusch D."/>
            <person name="Podicherti R."/>
            <person name="Tsui H.-C.T."/>
            <person name="Winkler M.E."/>
        </authorList>
    </citation>
    <scope>NUCLEOTIDE SEQUENCE</scope>
</reference>